<dbReference type="Gene3D" id="3.90.640.10">
    <property type="entry name" value="Actin, Chain A, domain 4"/>
    <property type="match status" value="1"/>
</dbReference>
<dbReference type="Pfam" id="PF00022">
    <property type="entry name" value="Actin"/>
    <property type="match status" value="1"/>
</dbReference>
<proteinExistence type="inferred from homology"/>
<comment type="similarity">
    <text evidence="1">Belongs to the actin family.</text>
</comment>
<dbReference type="Proteomes" id="UP001642540">
    <property type="component" value="Unassembled WGS sequence"/>
</dbReference>
<evidence type="ECO:0000256" key="1">
    <source>
        <dbReference type="RuleBase" id="RU000487"/>
    </source>
</evidence>
<gene>
    <name evidence="2" type="ORF">ODALV1_LOCUS20308</name>
</gene>
<dbReference type="EMBL" id="CAXLJM020000068">
    <property type="protein sequence ID" value="CAL8123767.1"/>
    <property type="molecule type" value="Genomic_DNA"/>
</dbReference>
<dbReference type="SMART" id="SM00268">
    <property type="entry name" value="ACTIN"/>
    <property type="match status" value="1"/>
</dbReference>
<dbReference type="CDD" id="cd10207">
    <property type="entry name" value="ASKHA_NBD_Arp10"/>
    <property type="match status" value="1"/>
</dbReference>
<dbReference type="PANTHER" id="PTHR11937">
    <property type="entry name" value="ACTIN"/>
    <property type="match status" value="1"/>
</dbReference>
<dbReference type="InterPro" id="IPR004000">
    <property type="entry name" value="Actin"/>
</dbReference>
<keyword evidence="3" id="KW-1185">Reference proteome</keyword>
<name>A0ABP1R9C4_9HEXA</name>
<dbReference type="Gene3D" id="3.30.420.40">
    <property type="match status" value="2"/>
</dbReference>
<comment type="caution">
    <text evidence="2">The sequence shown here is derived from an EMBL/GenBank/DDBJ whole genome shotgun (WGS) entry which is preliminary data.</text>
</comment>
<dbReference type="InterPro" id="IPR043129">
    <property type="entry name" value="ATPase_NBD"/>
</dbReference>
<organism evidence="2 3">
    <name type="scientific">Orchesella dallaii</name>
    <dbReference type="NCBI Taxonomy" id="48710"/>
    <lineage>
        <taxon>Eukaryota</taxon>
        <taxon>Metazoa</taxon>
        <taxon>Ecdysozoa</taxon>
        <taxon>Arthropoda</taxon>
        <taxon>Hexapoda</taxon>
        <taxon>Collembola</taxon>
        <taxon>Entomobryomorpha</taxon>
        <taxon>Entomobryoidea</taxon>
        <taxon>Orchesellidae</taxon>
        <taxon>Orchesellinae</taxon>
        <taxon>Orchesella</taxon>
    </lineage>
</organism>
<dbReference type="SUPFAM" id="SSF53067">
    <property type="entry name" value="Actin-like ATPase domain"/>
    <property type="match status" value="2"/>
</dbReference>
<accession>A0ABP1R9C4</accession>
<evidence type="ECO:0000313" key="3">
    <source>
        <dbReference type="Proteomes" id="UP001642540"/>
    </source>
</evidence>
<reference evidence="2 3" key="1">
    <citation type="submission" date="2024-08" db="EMBL/GenBank/DDBJ databases">
        <authorList>
            <person name="Cucini C."/>
            <person name="Frati F."/>
        </authorList>
    </citation>
    <scope>NUCLEOTIDE SEQUENCE [LARGE SCALE GENOMIC DNA]</scope>
</reference>
<sequence length="420" mass="46694">MPLYEGIGLINEKHPVVLEIGQAFTKAGFAGESAPRCFIPSTVPCKDNPTQVRKLIDYQDESDLYQMLVDFLNTIYFKHLLVTPKDRKVAIVESLFCTSQWRHTLAKVLYLHYEILTVLWIPSHLAAVCSTGSDTALVVDVGYSEALVLPVVNGVTLLSHVQSQDLGSKTFDENLKILLLENCTNKSKEELEPLLTPEVIEDIRLRACFVTKIRRAQLLSDPSFAPNLDPQLKPFKYEIDGDNFVEFEGILREQAAEVWFKNKDPEGSSLPYMILDCLASCPIDTRKKLASSILIAGGTPMLPGFKARLVRELKKIESELGETKPDFKDEKFTEKFRNGTYEFRIFSCPIKENCVNWLGGALYGASEAVNLRGVTKEFFMKNEIVPDWCNPGCNSVTGIVGVSNAASSPFGSGVGLPKGL</sequence>
<protein>
    <recommendedName>
        <fullName evidence="4">Actin-related protein 10</fullName>
    </recommendedName>
</protein>
<evidence type="ECO:0008006" key="4">
    <source>
        <dbReference type="Google" id="ProtNLM"/>
    </source>
</evidence>
<evidence type="ECO:0000313" key="2">
    <source>
        <dbReference type="EMBL" id="CAL8123767.1"/>
    </source>
</evidence>